<evidence type="ECO:0000313" key="3">
    <source>
        <dbReference type="Proteomes" id="UP000299102"/>
    </source>
</evidence>
<organism evidence="2 3">
    <name type="scientific">Eumeta variegata</name>
    <name type="common">Bagworm moth</name>
    <name type="synonym">Eumeta japonica</name>
    <dbReference type="NCBI Taxonomy" id="151549"/>
    <lineage>
        <taxon>Eukaryota</taxon>
        <taxon>Metazoa</taxon>
        <taxon>Ecdysozoa</taxon>
        <taxon>Arthropoda</taxon>
        <taxon>Hexapoda</taxon>
        <taxon>Insecta</taxon>
        <taxon>Pterygota</taxon>
        <taxon>Neoptera</taxon>
        <taxon>Endopterygota</taxon>
        <taxon>Lepidoptera</taxon>
        <taxon>Glossata</taxon>
        <taxon>Ditrysia</taxon>
        <taxon>Tineoidea</taxon>
        <taxon>Psychidae</taxon>
        <taxon>Oiketicinae</taxon>
        <taxon>Eumeta</taxon>
    </lineage>
</organism>
<protein>
    <submittedName>
        <fullName evidence="2">Uncharacterized protein</fullName>
    </submittedName>
</protein>
<feature type="region of interest" description="Disordered" evidence="1">
    <location>
        <begin position="27"/>
        <end position="84"/>
    </location>
</feature>
<proteinExistence type="predicted"/>
<evidence type="ECO:0000256" key="1">
    <source>
        <dbReference type="SAM" id="MobiDB-lite"/>
    </source>
</evidence>
<gene>
    <name evidence="2" type="ORF">EVAR_103711_1</name>
</gene>
<accession>A0A4C1ZL68</accession>
<name>A0A4C1ZL68_EUMVA</name>
<dbReference type="Proteomes" id="UP000299102">
    <property type="component" value="Unassembled WGS sequence"/>
</dbReference>
<comment type="caution">
    <text evidence="2">The sequence shown here is derived from an EMBL/GenBank/DDBJ whole genome shotgun (WGS) entry which is preliminary data.</text>
</comment>
<feature type="compositionally biased region" description="Polar residues" evidence="1">
    <location>
        <begin position="60"/>
        <end position="75"/>
    </location>
</feature>
<dbReference type="EMBL" id="BGZK01001887">
    <property type="protein sequence ID" value="GBP87814.1"/>
    <property type="molecule type" value="Genomic_DNA"/>
</dbReference>
<dbReference type="AlphaFoldDB" id="A0A4C1ZL68"/>
<sequence length="84" mass="9184">MLLQYNVVHPGGRRPSHTKVGAAAFGCASNGAEPRPARPAHPRRAALPSELHHDRHQRSSRAASDTCGPTATQIHRQSRHRAIR</sequence>
<evidence type="ECO:0000313" key="2">
    <source>
        <dbReference type="EMBL" id="GBP87814.1"/>
    </source>
</evidence>
<reference evidence="2 3" key="1">
    <citation type="journal article" date="2019" name="Commun. Biol.">
        <title>The bagworm genome reveals a unique fibroin gene that provides high tensile strength.</title>
        <authorList>
            <person name="Kono N."/>
            <person name="Nakamura H."/>
            <person name="Ohtoshi R."/>
            <person name="Tomita M."/>
            <person name="Numata K."/>
            <person name="Arakawa K."/>
        </authorList>
    </citation>
    <scope>NUCLEOTIDE SEQUENCE [LARGE SCALE GENOMIC DNA]</scope>
</reference>
<keyword evidence="3" id="KW-1185">Reference proteome</keyword>